<accession>A0AAE0DLB7</accession>
<reference evidence="1" key="1">
    <citation type="submission" date="2022-11" db="EMBL/GenBank/DDBJ databases">
        <title>Chromosomal genome sequence assembly and mating type (MAT) locus characterization of the leprose asexual lichenized fungus Lepraria neglecta (Nyl.) Erichsen.</title>
        <authorList>
            <person name="Allen J.L."/>
            <person name="Pfeffer B."/>
        </authorList>
    </citation>
    <scope>NUCLEOTIDE SEQUENCE</scope>
    <source>
        <strain evidence="1">Allen 5258</strain>
    </source>
</reference>
<comment type="caution">
    <text evidence="1">The sequence shown here is derived from an EMBL/GenBank/DDBJ whole genome shotgun (WGS) entry which is preliminary data.</text>
</comment>
<organism evidence="1 2">
    <name type="scientific">Lepraria neglecta</name>
    <dbReference type="NCBI Taxonomy" id="209136"/>
    <lineage>
        <taxon>Eukaryota</taxon>
        <taxon>Fungi</taxon>
        <taxon>Dikarya</taxon>
        <taxon>Ascomycota</taxon>
        <taxon>Pezizomycotina</taxon>
        <taxon>Lecanoromycetes</taxon>
        <taxon>OSLEUM clade</taxon>
        <taxon>Lecanoromycetidae</taxon>
        <taxon>Lecanorales</taxon>
        <taxon>Lecanorineae</taxon>
        <taxon>Stereocaulaceae</taxon>
        <taxon>Lepraria</taxon>
    </lineage>
</organism>
<gene>
    <name evidence="1" type="ORF">OEA41_006937</name>
</gene>
<dbReference type="EMBL" id="JASNWA010000007">
    <property type="protein sequence ID" value="KAK3173605.1"/>
    <property type="molecule type" value="Genomic_DNA"/>
</dbReference>
<proteinExistence type="predicted"/>
<dbReference type="Proteomes" id="UP001276659">
    <property type="component" value="Unassembled WGS sequence"/>
</dbReference>
<keyword evidence="2" id="KW-1185">Reference proteome</keyword>
<name>A0AAE0DLB7_9LECA</name>
<dbReference type="AlphaFoldDB" id="A0AAE0DLB7"/>
<protein>
    <submittedName>
        <fullName evidence="1">Uncharacterized protein</fullName>
    </submittedName>
</protein>
<evidence type="ECO:0000313" key="2">
    <source>
        <dbReference type="Proteomes" id="UP001276659"/>
    </source>
</evidence>
<evidence type="ECO:0000313" key="1">
    <source>
        <dbReference type="EMBL" id="KAK3173605.1"/>
    </source>
</evidence>
<sequence>MGERAWSIQNLIQNKSRSQLKEINVDRLLYIYMNERILQRPTGPKEKKLPYTHGLQVTDEQLIQLEDNLINSEFNREDVIYSDSDS</sequence>